<keyword evidence="1" id="KW-0472">Membrane</keyword>
<feature type="transmembrane region" description="Helical" evidence="1">
    <location>
        <begin position="228"/>
        <end position="249"/>
    </location>
</feature>
<protein>
    <submittedName>
        <fullName evidence="2">ABC transporter permease</fullName>
    </submittedName>
</protein>
<evidence type="ECO:0000313" key="2">
    <source>
        <dbReference type="EMBL" id="OFJ50346.1"/>
    </source>
</evidence>
<reference evidence="2 3" key="1">
    <citation type="submission" date="2016-09" db="EMBL/GenBank/DDBJ databases">
        <title>genome sequence of Mycobacterium sp. 739 SCH.</title>
        <authorList>
            <person name="Greninger A.L."/>
            <person name="Qin X."/>
            <person name="Jerome K."/>
            <person name="Vora S."/>
            <person name="Quinn K."/>
        </authorList>
    </citation>
    <scope>NUCLEOTIDE SEQUENCE [LARGE SCALE GENOMIC DNA]</scope>
    <source>
        <strain evidence="2 3">SCH</strain>
    </source>
</reference>
<dbReference type="RefSeq" id="WP_070356420.1">
    <property type="nucleotide sequence ID" value="NZ_CP043474.1"/>
</dbReference>
<accession>A0A1E8PWB9</accession>
<sequence length="254" mass="26034">MTTGLTSTLHSERIKFTSIRSPLWTALAAAVLSLAVAVLQGATAYGAAGIRPQQAAMGVAVFAVPLLMVVSALTVTGEYRSGTIRSTFAATPQRAVVVAAKAIVAASFSAVVIAATTVACIAVARVAADPLVGAGLSLALPATWRLVVALAVYAAVAAVLGVAVGVLLRHAAGAVAVLLLWPLVIEPILGNLPNLGPRVGPFLPFLNAFVFTDVQWLYPTYPMPWGPFASLIYFAVVVGVVLAAATASVHRRDA</sequence>
<comment type="caution">
    <text evidence="2">The sequence shown here is derived from an EMBL/GenBank/DDBJ whole genome shotgun (WGS) entry which is preliminary data.</text>
</comment>
<name>A0A1E8PWB9_9MYCO</name>
<feature type="transmembrane region" description="Helical" evidence="1">
    <location>
        <begin position="144"/>
        <end position="164"/>
    </location>
</feature>
<feature type="transmembrane region" description="Helical" evidence="1">
    <location>
        <begin position="55"/>
        <end position="75"/>
    </location>
</feature>
<dbReference type="AlphaFoldDB" id="A0A1E8PWB9"/>
<feature type="transmembrane region" description="Helical" evidence="1">
    <location>
        <begin position="23"/>
        <end position="43"/>
    </location>
</feature>
<evidence type="ECO:0000256" key="1">
    <source>
        <dbReference type="SAM" id="Phobius"/>
    </source>
</evidence>
<proteinExistence type="predicted"/>
<organism evidence="2 3">
    <name type="scientific">Mycolicibacterium grossiae</name>
    <dbReference type="NCBI Taxonomy" id="1552759"/>
    <lineage>
        <taxon>Bacteria</taxon>
        <taxon>Bacillati</taxon>
        <taxon>Actinomycetota</taxon>
        <taxon>Actinomycetes</taxon>
        <taxon>Mycobacteriales</taxon>
        <taxon>Mycobacteriaceae</taxon>
        <taxon>Mycolicibacterium</taxon>
    </lineage>
</organism>
<keyword evidence="1" id="KW-1133">Transmembrane helix</keyword>
<dbReference type="Proteomes" id="UP000178953">
    <property type="component" value="Unassembled WGS sequence"/>
</dbReference>
<feature type="transmembrane region" description="Helical" evidence="1">
    <location>
        <begin position="171"/>
        <end position="189"/>
    </location>
</feature>
<keyword evidence="1" id="KW-0812">Transmembrane</keyword>
<keyword evidence="3" id="KW-1185">Reference proteome</keyword>
<feature type="transmembrane region" description="Helical" evidence="1">
    <location>
        <begin position="96"/>
        <end position="124"/>
    </location>
</feature>
<evidence type="ECO:0000313" key="3">
    <source>
        <dbReference type="Proteomes" id="UP000178953"/>
    </source>
</evidence>
<dbReference type="OrthoDB" id="4336046at2"/>
<gene>
    <name evidence="2" type="ORF">BEL07_28755</name>
</gene>
<dbReference type="EMBL" id="MCHX01000143">
    <property type="protein sequence ID" value="OFJ50346.1"/>
    <property type="molecule type" value="Genomic_DNA"/>
</dbReference>